<accession>A0ABV9ZDF5</accession>
<keyword evidence="2" id="KW-1185">Reference proteome</keyword>
<organism evidence="1 2">
    <name type="scientific">Actinomycetospora rhizophila</name>
    <dbReference type="NCBI Taxonomy" id="1416876"/>
    <lineage>
        <taxon>Bacteria</taxon>
        <taxon>Bacillati</taxon>
        <taxon>Actinomycetota</taxon>
        <taxon>Actinomycetes</taxon>
        <taxon>Pseudonocardiales</taxon>
        <taxon>Pseudonocardiaceae</taxon>
        <taxon>Actinomycetospora</taxon>
    </lineage>
</organism>
<proteinExistence type="predicted"/>
<gene>
    <name evidence="1" type="ORF">ACFPK1_09250</name>
</gene>
<sequence>MIQTCPSCFRADDVRWSRLPEQMVSYVCDDPHGGAGPRTWTAVAGSRRPTETDTAGVTDELLEPLFRCVRDGDPFVEYGVVEYRLRQEHPDLFLSHVTDRGHAILGHRQATASSVRFAAALGRLADRQALLKRPGPATGAWSRNERVTYWARPPAPDGPPVTWASFCESIGRSADWTADDVAELGRRPGS</sequence>
<dbReference type="Proteomes" id="UP001596175">
    <property type="component" value="Unassembled WGS sequence"/>
</dbReference>
<dbReference type="RefSeq" id="WP_378020619.1">
    <property type="nucleotide sequence ID" value="NZ_JBHSKG010000003.1"/>
</dbReference>
<protein>
    <submittedName>
        <fullName evidence="1">Uncharacterized protein</fullName>
    </submittedName>
</protein>
<comment type="caution">
    <text evidence="1">The sequence shown here is derived from an EMBL/GenBank/DDBJ whole genome shotgun (WGS) entry which is preliminary data.</text>
</comment>
<evidence type="ECO:0000313" key="1">
    <source>
        <dbReference type="EMBL" id="MFC5138414.1"/>
    </source>
</evidence>
<evidence type="ECO:0000313" key="2">
    <source>
        <dbReference type="Proteomes" id="UP001596175"/>
    </source>
</evidence>
<name>A0ABV9ZDF5_9PSEU</name>
<dbReference type="EMBL" id="JBHSKG010000003">
    <property type="protein sequence ID" value="MFC5138414.1"/>
    <property type="molecule type" value="Genomic_DNA"/>
</dbReference>
<reference evidence="2" key="1">
    <citation type="journal article" date="2019" name="Int. J. Syst. Evol. Microbiol.">
        <title>The Global Catalogue of Microorganisms (GCM) 10K type strain sequencing project: providing services to taxonomists for standard genome sequencing and annotation.</title>
        <authorList>
            <consortium name="The Broad Institute Genomics Platform"/>
            <consortium name="The Broad Institute Genome Sequencing Center for Infectious Disease"/>
            <person name="Wu L."/>
            <person name="Ma J."/>
        </authorList>
    </citation>
    <scope>NUCLEOTIDE SEQUENCE [LARGE SCALE GENOMIC DNA]</scope>
    <source>
        <strain evidence="2">XZYJ18</strain>
    </source>
</reference>